<evidence type="ECO:0000313" key="15">
    <source>
        <dbReference type="EMBL" id="MCA9727084.1"/>
    </source>
</evidence>
<dbReference type="InterPro" id="IPR058240">
    <property type="entry name" value="rSAM_sf"/>
</dbReference>
<dbReference type="InterPro" id="IPR027492">
    <property type="entry name" value="RNA_MTrfase_RlmN"/>
</dbReference>
<keyword evidence="4 12" id="KW-0698">rRNA processing</keyword>
<keyword evidence="7 12" id="KW-0949">S-adenosyl-L-methionine</keyword>
<reference evidence="15" key="2">
    <citation type="journal article" date="2021" name="Microbiome">
        <title>Successional dynamics and alternative stable states in a saline activated sludge microbial community over 9 years.</title>
        <authorList>
            <person name="Wang Y."/>
            <person name="Ye J."/>
            <person name="Ju F."/>
            <person name="Liu L."/>
            <person name="Boyd J.A."/>
            <person name="Deng Y."/>
            <person name="Parks D.H."/>
            <person name="Jiang X."/>
            <person name="Yin X."/>
            <person name="Woodcroft B.J."/>
            <person name="Tyson G.W."/>
            <person name="Hugenholtz P."/>
            <person name="Polz M.F."/>
            <person name="Zhang T."/>
        </authorList>
    </citation>
    <scope>NUCLEOTIDE SEQUENCE</scope>
    <source>
        <strain evidence="15">HKST-UBA01</strain>
    </source>
</reference>
<dbReference type="EMBL" id="JAGQHR010000106">
    <property type="protein sequence ID" value="MCA9727084.1"/>
    <property type="molecule type" value="Genomic_DNA"/>
</dbReference>
<comment type="cofactor">
    <cofactor evidence="12">
        <name>[4Fe-4S] cluster</name>
        <dbReference type="ChEBI" id="CHEBI:49883"/>
    </cofactor>
    <text evidence="12">Binds 1 [4Fe-4S] cluster. The cluster is coordinated with 3 cysteines and an exchangeable S-adenosyl-L-methionine.</text>
</comment>
<dbReference type="SFLD" id="SFLDG01062">
    <property type="entry name" value="methyltransferase_(Class_A)"/>
    <property type="match status" value="1"/>
</dbReference>
<keyword evidence="2 12" id="KW-0004">4Fe-4S</keyword>
<dbReference type="EC" id="2.1.1.192" evidence="12"/>
<evidence type="ECO:0000256" key="12">
    <source>
        <dbReference type="HAMAP-Rule" id="MF_01849"/>
    </source>
</evidence>
<dbReference type="CDD" id="cd01335">
    <property type="entry name" value="Radical_SAM"/>
    <property type="match status" value="1"/>
</dbReference>
<comment type="miscellaneous">
    <text evidence="12">Reaction proceeds by a ping-pong mechanism involving intermediate methylation of a conserved cysteine residue.</text>
</comment>
<feature type="binding site" evidence="12">
    <location>
        <begin position="175"/>
        <end position="176"/>
    </location>
    <ligand>
        <name>S-adenosyl-L-methionine</name>
        <dbReference type="ChEBI" id="CHEBI:59789"/>
    </ligand>
</feature>
<dbReference type="Pfam" id="PF04055">
    <property type="entry name" value="Radical_SAM"/>
    <property type="match status" value="1"/>
</dbReference>
<evidence type="ECO:0000256" key="2">
    <source>
        <dbReference type="ARBA" id="ARBA00022485"/>
    </source>
</evidence>
<dbReference type="GO" id="GO:0030488">
    <property type="term" value="P:tRNA methylation"/>
    <property type="evidence" value="ECO:0007669"/>
    <property type="project" value="UniProtKB-UniRule"/>
</dbReference>
<dbReference type="Pfam" id="PF21016">
    <property type="entry name" value="RlmN_N"/>
    <property type="match status" value="1"/>
</dbReference>
<evidence type="ECO:0000256" key="1">
    <source>
        <dbReference type="ARBA" id="ARBA00004496"/>
    </source>
</evidence>
<evidence type="ECO:0000256" key="4">
    <source>
        <dbReference type="ARBA" id="ARBA00022552"/>
    </source>
</evidence>
<comment type="caution">
    <text evidence="15">The sequence shown here is derived from an EMBL/GenBank/DDBJ whole genome shotgun (WGS) entry which is preliminary data.</text>
</comment>
<evidence type="ECO:0000256" key="5">
    <source>
        <dbReference type="ARBA" id="ARBA00022603"/>
    </source>
</evidence>
<dbReference type="InterPro" id="IPR048641">
    <property type="entry name" value="RlmN_N"/>
</dbReference>
<comment type="subcellular location">
    <subcellularLocation>
        <location evidence="1 12">Cytoplasm</location>
    </subcellularLocation>
</comment>
<dbReference type="GO" id="GO:0070040">
    <property type="term" value="F:rRNA (adenine(2503)-C2-)-methyltransferase activity"/>
    <property type="evidence" value="ECO:0007669"/>
    <property type="project" value="UniProtKB-UniRule"/>
</dbReference>
<name>A0A956LX19_UNCEI</name>
<feature type="binding site" evidence="12">
    <location>
        <position position="207"/>
    </location>
    <ligand>
        <name>S-adenosyl-L-methionine</name>
        <dbReference type="ChEBI" id="CHEBI:59789"/>
    </ligand>
</feature>
<keyword evidence="6 12" id="KW-0808">Transferase</keyword>
<keyword evidence="11 12" id="KW-0411">Iron-sulfur</keyword>
<gene>
    <name evidence="12 15" type="primary">rlmN</name>
    <name evidence="15" type="ORF">KC729_05320</name>
</gene>
<dbReference type="GO" id="GO:0000049">
    <property type="term" value="F:tRNA binding"/>
    <property type="evidence" value="ECO:0007669"/>
    <property type="project" value="UniProtKB-UniRule"/>
</dbReference>
<dbReference type="GO" id="GO:0070475">
    <property type="term" value="P:rRNA base methylation"/>
    <property type="evidence" value="ECO:0007669"/>
    <property type="project" value="UniProtKB-UniRule"/>
</dbReference>
<feature type="active site" description="S-methylcysteine intermediate" evidence="12">
    <location>
        <position position="349"/>
    </location>
</feature>
<protein>
    <recommendedName>
        <fullName evidence="12">Probable dual-specificity RNA methyltransferase RlmN</fullName>
        <ecNumber evidence="12">2.1.1.192</ecNumber>
    </recommendedName>
    <alternativeName>
        <fullName evidence="12">23S rRNA (adenine(2503)-C(2))-methyltransferase</fullName>
    </alternativeName>
    <alternativeName>
        <fullName evidence="12">23S rRNA m2A2503 methyltransferase</fullName>
    </alternativeName>
    <alternativeName>
        <fullName evidence="12">Ribosomal RNA large subunit methyltransferase N</fullName>
    </alternativeName>
    <alternativeName>
        <fullName evidence="12">tRNA (adenine(37)-C(2))-methyltransferase</fullName>
    </alternativeName>
    <alternativeName>
        <fullName evidence="12">tRNA m2A37 methyltransferase</fullName>
    </alternativeName>
</protein>
<reference evidence="15" key="1">
    <citation type="submission" date="2020-04" db="EMBL/GenBank/DDBJ databases">
        <authorList>
            <person name="Zhang T."/>
        </authorList>
    </citation>
    <scope>NUCLEOTIDE SEQUENCE</scope>
    <source>
        <strain evidence="15">HKST-UBA01</strain>
    </source>
</reference>
<proteinExistence type="inferred from homology"/>
<dbReference type="PANTHER" id="PTHR30544">
    <property type="entry name" value="23S RRNA METHYLTRANSFERASE"/>
    <property type="match status" value="1"/>
</dbReference>
<comment type="function">
    <text evidence="12">Specifically methylates position 2 of adenine 2503 in 23S rRNA and position 2 of adenine 37 in tRNAs.</text>
</comment>
<dbReference type="InterPro" id="IPR013785">
    <property type="entry name" value="Aldolase_TIM"/>
</dbReference>
<feature type="binding site" evidence="12">
    <location>
        <position position="124"/>
    </location>
    <ligand>
        <name>[4Fe-4S] cluster</name>
        <dbReference type="ChEBI" id="CHEBI:49883"/>
        <note>4Fe-4S-S-AdoMet</note>
    </ligand>
</feature>
<dbReference type="InterPro" id="IPR004383">
    <property type="entry name" value="rRNA_lsu_MTrfase_RlmN/Cfr"/>
</dbReference>
<dbReference type="Gene3D" id="3.20.20.70">
    <property type="entry name" value="Aldolase class I"/>
    <property type="match status" value="1"/>
</dbReference>
<evidence type="ECO:0000256" key="9">
    <source>
        <dbReference type="ARBA" id="ARBA00022723"/>
    </source>
</evidence>
<dbReference type="GO" id="GO:0005737">
    <property type="term" value="C:cytoplasm"/>
    <property type="evidence" value="ECO:0007669"/>
    <property type="project" value="UniProtKB-SubCell"/>
</dbReference>
<organism evidence="15 16">
    <name type="scientific">Eiseniibacteriota bacterium</name>
    <dbReference type="NCBI Taxonomy" id="2212470"/>
    <lineage>
        <taxon>Bacteria</taxon>
        <taxon>Candidatus Eiseniibacteriota</taxon>
    </lineage>
</organism>
<feature type="binding site" evidence="12">
    <location>
        <position position="306"/>
    </location>
    <ligand>
        <name>S-adenosyl-L-methionine</name>
        <dbReference type="ChEBI" id="CHEBI:59789"/>
    </ligand>
</feature>
<comment type="caution">
    <text evidence="12">Lacks conserved residue(s) required for the propagation of feature annotation.</text>
</comment>
<comment type="catalytic activity">
    <reaction evidence="12">
        <text>adenosine(37) in tRNA + 2 reduced [2Fe-2S]-[ferredoxin] + 2 S-adenosyl-L-methionine = 2-methyladenosine(37) in tRNA + 5'-deoxyadenosine + L-methionine + 2 oxidized [2Fe-2S]-[ferredoxin] + S-adenosyl-L-homocysteine</text>
        <dbReference type="Rhea" id="RHEA:43332"/>
        <dbReference type="Rhea" id="RHEA-COMP:10000"/>
        <dbReference type="Rhea" id="RHEA-COMP:10001"/>
        <dbReference type="Rhea" id="RHEA-COMP:10162"/>
        <dbReference type="Rhea" id="RHEA-COMP:10485"/>
        <dbReference type="ChEBI" id="CHEBI:17319"/>
        <dbReference type="ChEBI" id="CHEBI:33737"/>
        <dbReference type="ChEBI" id="CHEBI:33738"/>
        <dbReference type="ChEBI" id="CHEBI:57844"/>
        <dbReference type="ChEBI" id="CHEBI:57856"/>
        <dbReference type="ChEBI" id="CHEBI:59789"/>
        <dbReference type="ChEBI" id="CHEBI:74411"/>
        <dbReference type="ChEBI" id="CHEBI:74497"/>
        <dbReference type="EC" id="2.1.1.192"/>
    </reaction>
</comment>
<sequence>MTSSQTESPTPTERIPLLGSTSAEMRRSGPLANLPPYRARQVAHWLYARGETDFARMTDLPQPLREEFADRYSLSPDPVADLQKAANGEADKYLFRLPDGRLIESVLIRTPDRVTFCISSQAGCAYGCDFCATARMGPGRNLTVREIVSQVMALRRALVGEGREPVHNIVFMGMGEPLQNVENVIASLRLLQDPEGLGIGWRRITVSTVGLIPQILRLAESDVSARLAYSLSATTDEVRDALMPVNRKYPFREVFEALAAYQRRTRMPVTLEYVLLDGVNDADDDARRLGGFARDLGCKINLITYNPHPASPYRPTPPERVQRFLRLVEPLAPAVTLRQSKGQDILAACGQLSTRWREPAPGAEPRS</sequence>
<dbReference type="SFLD" id="SFLDS00029">
    <property type="entry name" value="Radical_SAM"/>
    <property type="match status" value="1"/>
</dbReference>
<feature type="domain" description="Radical SAM core" evidence="14">
    <location>
        <begin position="110"/>
        <end position="344"/>
    </location>
</feature>
<dbReference type="GO" id="GO:0051539">
    <property type="term" value="F:4 iron, 4 sulfur cluster binding"/>
    <property type="evidence" value="ECO:0007669"/>
    <property type="project" value="UniProtKB-UniRule"/>
</dbReference>
<dbReference type="Gene3D" id="1.10.150.530">
    <property type="match status" value="1"/>
</dbReference>
<dbReference type="AlphaFoldDB" id="A0A956LX19"/>
<evidence type="ECO:0000256" key="10">
    <source>
        <dbReference type="ARBA" id="ARBA00023004"/>
    </source>
</evidence>
<evidence type="ECO:0000256" key="11">
    <source>
        <dbReference type="ARBA" id="ARBA00023014"/>
    </source>
</evidence>
<evidence type="ECO:0000256" key="13">
    <source>
        <dbReference type="SAM" id="MobiDB-lite"/>
    </source>
</evidence>
<evidence type="ECO:0000256" key="3">
    <source>
        <dbReference type="ARBA" id="ARBA00022490"/>
    </source>
</evidence>
<dbReference type="InterPro" id="IPR007197">
    <property type="entry name" value="rSAM"/>
</dbReference>
<dbReference type="NCBIfam" id="TIGR00048">
    <property type="entry name" value="rRNA_mod_RlmN"/>
    <property type="match status" value="1"/>
</dbReference>
<dbReference type="PIRSF" id="PIRSF006004">
    <property type="entry name" value="CHP00048"/>
    <property type="match status" value="1"/>
</dbReference>
<feature type="region of interest" description="Disordered" evidence="13">
    <location>
        <begin position="1"/>
        <end position="32"/>
    </location>
</feature>
<keyword evidence="10 12" id="KW-0408">Iron</keyword>
<comment type="similarity">
    <text evidence="12">Belongs to the radical SAM superfamily. RlmN family.</text>
</comment>
<evidence type="ECO:0000259" key="14">
    <source>
        <dbReference type="PROSITE" id="PS51918"/>
    </source>
</evidence>
<keyword evidence="3 12" id="KW-0963">Cytoplasm</keyword>
<comment type="catalytic activity">
    <reaction evidence="12">
        <text>adenosine(2503) in 23S rRNA + 2 reduced [2Fe-2S]-[ferredoxin] + 2 S-adenosyl-L-methionine = 2-methyladenosine(2503) in 23S rRNA + 5'-deoxyadenosine + L-methionine + 2 oxidized [2Fe-2S]-[ferredoxin] + S-adenosyl-L-homocysteine</text>
        <dbReference type="Rhea" id="RHEA:42916"/>
        <dbReference type="Rhea" id="RHEA-COMP:10000"/>
        <dbReference type="Rhea" id="RHEA-COMP:10001"/>
        <dbReference type="Rhea" id="RHEA-COMP:10152"/>
        <dbReference type="Rhea" id="RHEA-COMP:10282"/>
        <dbReference type="ChEBI" id="CHEBI:17319"/>
        <dbReference type="ChEBI" id="CHEBI:33737"/>
        <dbReference type="ChEBI" id="CHEBI:33738"/>
        <dbReference type="ChEBI" id="CHEBI:57844"/>
        <dbReference type="ChEBI" id="CHEBI:57856"/>
        <dbReference type="ChEBI" id="CHEBI:59789"/>
        <dbReference type="ChEBI" id="CHEBI:74411"/>
        <dbReference type="ChEBI" id="CHEBI:74497"/>
        <dbReference type="EC" id="2.1.1.192"/>
    </reaction>
</comment>
<dbReference type="FunFam" id="3.20.20.70:FF:000014">
    <property type="entry name" value="Probable dual-specificity RNA methyltransferase RlmN"/>
    <property type="match status" value="1"/>
</dbReference>
<keyword evidence="8 12" id="KW-0819">tRNA processing</keyword>
<dbReference type="GO" id="GO:0046872">
    <property type="term" value="F:metal ion binding"/>
    <property type="evidence" value="ECO:0007669"/>
    <property type="project" value="UniProtKB-KW"/>
</dbReference>
<feature type="binding site" evidence="12">
    <location>
        <position position="128"/>
    </location>
    <ligand>
        <name>[4Fe-4S] cluster</name>
        <dbReference type="ChEBI" id="CHEBI:49883"/>
        <note>4Fe-4S-S-AdoMet</note>
    </ligand>
</feature>
<evidence type="ECO:0000256" key="8">
    <source>
        <dbReference type="ARBA" id="ARBA00022694"/>
    </source>
</evidence>
<dbReference type="PROSITE" id="PS51918">
    <property type="entry name" value="RADICAL_SAM"/>
    <property type="match status" value="1"/>
</dbReference>
<dbReference type="PANTHER" id="PTHR30544:SF5">
    <property type="entry name" value="RADICAL SAM CORE DOMAIN-CONTAINING PROTEIN"/>
    <property type="match status" value="1"/>
</dbReference>
<evidence type="ECO:0000256" key="7">
    <source>
        <dbReference type="ARBA" id="ARBA00022691"/>
    </source>
</evidence>
<keyword evidence="9 12" id="KW-0479">Metal-binding</keyword>
<evidence type="ECO:0000256" key="6">
    <source>
        <dbReference type="ARBA" id="ARBA00022679"/>
    </source>
</evidence>
<dbReference type="Proteomes" id="UP000697710">
    <property type="component" value="Unassembled WGS sequence"/>
</dbReference>
<feature type="binding site" evidence="12">
    <location>
        <position position="131"/>
    </location>
    <ligand>
        <name>[4Fe-4S] cluster</name>
        <dbReference type="ChEBI" id="CHEBI:49883"/>
        <note>4Fe-4S-S-AdoMet</note>
    </ligand>
</feature>
<evidence type="ECO:0000313" key="16">
    <source>
        <dbReference type="Proteomes" id="UP000697710"/>
    </source>
</evidence>
<dbReference type="GO" id="GO:0019843">
    <property type="term" value="F:rRNA binding"/>
    <property type="evidence" value="ECO:0007669"/>
    <property type="project" value="UniProtKB-UniRule"/>
</dbReference>
<dbReference type="SFLD" id="SFLDF00275">
    <property type="entry name" value="adenosine_C2_methyltransferase"/>
    <property type="match status" value="1"/>
</dbReference>
<dbReference type="SUPFAM" id="SSF102114">
    <property type="entry name" value="Radical SAM enzymes"/>
    <property type="match status" value="1"/>
</dbReference>
<feature type="compositionally biased region" description="Low complexity" evidence="13">
    <location>
        <begin position="1"/>
        <end position="13"/>
    </location>
</feature>
<feature type="active site" description="Proton acceptor" evidence="12">
    <location>
        <position position="104"/>
    </location>
</feature>
<dbReference type="InterPro" id="IPR040072">
    <property type="entry name" value="Methyltransferase_A"/>
</dbReference>
<keyword evidence="12" id="KW-1015">Disulfide bond</keyword>
<accession>A0A956LX19</accession>
<dbReference type="HAMAP" id="MF_01849">
    <property type="entry name" value="RNA_methyltr_RlmN"/>
    <property type="match status" value="1"/>
</dbReference>
<keyword evidence="5 12" id="KW-0489">Methyltransferase</keyword>
<dbReference type="GO" id="GO:0002935">
    <property type="term" value="F:tRNA (adenine(37)-C2)-methyltransferase activity"/>
    <property type="evidence" value="ECO:0007669"/>
    <property type="project" value="UniProtKB-UniRule"/>
</dbReference>